<keyword evidence="12" id="KW-1185">Reference proteome</keyword>
<feature type="region of interest" description="Disordered" evidence="9">
    <location>
        <begin position="1"/>
        <end position="35"/>
    </location>
</feature>
<dbReference type="GO" id="GO:0005634">
    <property type="term" value="C:nucleus"/>
    <property type="evidence" value="ECO:0007669"/>
    <property type="project" value="UniProtKB-SubCell"/>
</dbReference>
<feature type="domain" description="Homeobox" evidence="10">
    <location>
        <begin position="229"/>
        <end position="292"/>
    </location>
</feature>
<comment type="subcellular location">
    <subcellularLocation>
        <location evidence="1 8">Nucleus</location>
    </subcellularLocation>
</comment>
<evidence type="ECO:0000259" key="10">
    <source>
        <dbReference type="PROSITE" id="PS50071"/>
    </source>
</evidence>
<keyword evidence="6" id="KW-0804">Transcription</keyword>
<dbReference type="InterPro" id="IPR009057">
    <property type="entry name" value="Homeodomain-like_sf"/>
</dbReference>
<evidence type="ECO:0000256" key="3">
    <source>
        <dbReference type="ARBA" id="ARBA00023015"/>
    </source>
</evidence>
<evidence type="ECO:0000256" key="5">
    <source>
        <dbReference type="ARBA" id="ARBA00023155"/>
    </source>
</evidence>
<dbReference type="Gene3D" id="1.10.10.60">
    <property type="entry name" value="Homeodomain-like"/>
    <property type="match status" value="1"/>
</dbReference>
<dbReference type="SMART" id="SM00574">
    <property type="entry name" value="POX"/>
    <property type="match status" value="1"/>
</dbReference>
<evidence type="ECO:0000313" key="12">
    <source>
        <dbReference type="Proteomes" id="UP000593562"/>
    </source>
</evidence>
<sequence length="390" mass="44191">MAQNHDPFHVPQQNRRSKLRLDQNPPPQPFSHHHHHQDLPLCLSFQQPNNNNLLGDVLKRKSSCEMRSLVPLGPFTGYASILKRSRFLKPTQQILEDLCGADGEVIDCSLLGYLSGREWIDCSDSIENRWRNSSLVMLLDEVYKRYKLYCQQMQSVISSFEDVPGLGKAAPYLSSAVKLIAKQFKCLKDAVFDQIHFTAKISSTLDDCASQHGLENPNPTLNQLTCFQHPVWRSQRGLPDHAVSVLKNWLYEHFLHPYPTDTEKQLLAQHTGLSRTQVSNWFINARVRLWKPMVEEMHILESQQPQIPSEVVNKIADTPLDPPSSANQFMPKRLRTEFPYVSAQIEVPPNMYSSNVSGNLPMAIDGNRGVSLALGLHGNNAIDMAHQTGK</sequence>
<dbReference type="PROSITE" id="PS50071">
    <property type="entry name" value="HOMEOBOX_2"/>
    <property type="match status" value="1"/>
</dbReference>
<dbReference type="Pfam" id="PF05920">
    <property type="entry name" value="Homeobox_KN"/>
    <property type="match status" value="1"/>
</dbReference>
<dbReference type="InterPro" id="IPR050224">
    <property type="entry name" value="TALE_homeobox"/>
</dbReference>
<evidence type="ECO:0000256" key="2">
    <source>
        <dbReference type="ARBA" id="ARBA00006454"/>
    </source>
</evidence>
<dbReference type="CDD" id="cd00086">
    <property type="entry name" value="homeodomain"/>
    <property type="match status" value="1"/>
</dbReference>
<comment type="similarity">
    <text evidence="2">Belongs to the TALE/BELL homeobox family.</text>
</comment>
<evidence type="ECO:0000256" key="1">
    <source>
        <dbReference type="ARBA" id="ARBA00004123"/>
    </source>
</evidence>
<accession>A0A7J7CII3</accession>
<dbReference type="Proteomes" id="UP000593562">
    <property type="component" value="Unassembled WGS sequence"/>
</dbReference>
<evidence type="ECO:0000256" key="9">
    <source>
        <dbReference type="SAM" id="MobiDB-lite"/>
    </source>
</evidence>
<dbReference type="InParanoid" id="A0A7J7CII3"/>
<dbReference type="InterPro" id="IPR008422">
    <property type="entry name" value="KN_HD"/>
</dbReference>
<dbReference type="OrthoDB" id="10056939at2759"/>
<dbReference type="SUPFAM" id="SSF46689">
    <property type="entry name" value="Homeodomain-like"/>
    <property type="match status" value="1"/>
</dbReference>
<evidence type="ECO:0000256" key="6">
    <source>
        <dbReference type="ARBA" id="ARBA00023163"/>
    </source>
</evidence>
<keyword evidence="5 8" id="KW-0371">Homeobox</keyword>
<dbReference type="AlphaFoldDB" id="A0A7J7CII3"/>
<dbReference type="PANTHER" id="PTHR11850">
    <property type="entry name" value="HOMEOBOX PROTEIN TRANSCRIPTION FACTORS"/>
    <property type="match status" value="1"/>
</dbReference>
<dbReference type="Pfam" id="PF07526">
    <property type="entry name" value="POX"/>
    <property type="match status" value="1"/>
</dbReference>
<dbReference type="InterPro" id="IPR001356">
    <property type="entry name" value="HD"/>
</dbReference>
<keyword evidence="4 8" id="KW-0238">DNA-binding</keyword>
<dbReference type="GO" id="GO:0006355">
    <property type="term" value="P:regulation of DNA-templated transcription"/>
    <property type="evidence" value="ECO:0007669"/>
    <property type="project" value="InterPro"/>
</dbReference>
<name>A0A7J7CII3_TRIWF</name>
<dbReference type="GO" id="GO:0003677">
    <property type="term" value="F:DNA binding"/>
    <property type="evidence" value="ECO:0007669"/>
    <property type="project" value="UniProtKB-UniRule"/>
</dbReference>
<organism evidence="11 12">
    <name type="scientific">Tripterygium wilfordii</name>
    <name type="common">Thunder God vine</name>
    <dbReference type="NCBI Taxonomy" id="458696"/>
    <lineage>
        <taxon>Eukaryota</taxon>
        <taxon>Viridiplantae</taxon>
        <taxon>Streptophyta</taxon>
        <taxon>Embryophyta</taxon>
        <taxon>Tracheophyta</taxon>
        <taxon>Spermatophyta</taxon>
        <taxon>Magnoliopsida</taxon>
        <taxon>eudicotyledons</taxon>
        <taxon>Gunneridae</taxon>
        <taxon>Pentapetalae</taxon>
        <taxon>rosids</taxon>
        <taxon>fabids</taxon>
        <taxon>Celastrales</taxon>
        <taxon>Celastraceae</taxon>
        <taxon>Tripterygium</taxon>
    </lineage>
</organism>
<keyword evidence="7 8" id="KW-0539">Nucleus</keyword>
<evidence type="ECO:0000313" key="11">
    <source>
        <dbReference type="EMBL" id="KAF5733844.1"/>
    </source>
</evidence>
<feature type="DNA-binding region" description="Homeobox" evidence="8">
    <location>
        <begin position="231"/>
        <end position="293"/>
    </location>
</feature>
<dbReference type="InterPro" id="IPR006563">
    <property type="entry name" value="POX_dom"/>
</dbReference>
<dbReference type="EMBL" id="JAAARO010000016">
    <property type="protein sequence ID" value="KAF5733844.1"/>
    <property type="molecule type" value="Genomic_DNA"/>
</dbReference>
<gene>
    <name evidence="11" type="ORF">HS088_TW16G00285</name>
</gene>
<evidence type="ECO:0000256" key="8">
    <source>
        <dbReference type="PROSITE-ProRule" id="PRU00108"/>
    </source>
</evidence>
<protein>
    <recommendedName>
        <fullName evidence="10">Homeobox domain-containing protein</fullName>
    </recommendedName>
</protein>
<proteinExistence type="inferred from homology"/>
<evidence type="ECO:0000256" key="4">
    <source>
        <dbReference type="ARBA" id="ARBA00023125"/>
    </source>
</evidence>
<keyword evidence="3" id="KW-0805">Transcription regulation</keyword>
<comment type="caution">
    <text evidence="11">The sequence shown here is derived from an EMBL/GenBank/DDBJ whole genome shotgun (WGS) entry which is preliminary data.</text>
</comment>
<dbReference type="SMART" id="SM00389">
    <property type="entry name" value="HOX"/>
    <property type="match status" value="1"/>
</dbReference>
<evidence type="ECO:0000256" key="7">
    <source>
        <dbReference type="ARBA" id="ARBA00023242"/>
    </source>
</evidence>
<reference evidence="11 12" key="1">
    <citation type="journal article" date="2020" name="Nat. Commun.">
        <title>Genome of Tripterygium wilfordii and identification of cytochrome P450 involved in triptolide biosynthesis.</title>
        <authorList>
            <person name="Tu L."/>
            <person name="Su P."/>
            <person name="Zhang Z."/>
            <person name="Gao L."/>
            <person name="Wang J."/>
            <person name="Hu T."/>
            <person name="Zhou J."/>
            <person name="Zhang Y."/>
            <person name="Zhao Y."/>
            <person name="Liu Y."/>
            <person name="Song Y."/>
            <person name="Tong Y."/>
            <person name="Lu Y."/>
            <person name="Yang J."/>
            <person name="Xu C."/>
            <person name="Jia M."/>
            <person name="Peters R.J."/>
            <person name="Huang L."/>
            <person name="Gao W."/>
        </authorList>
    </citation>
    <scope>NUCLEOTIDE SEQUENCE [LARGE SCALE GENOMIC DNA]</scope>
    <source>
        <strain evidence="12">cv. XIE 37</strain>
        <tissue evidence="11">Leaf</tissue>
    </source>
</reference>